<name>A0A365MPL5_GIBIN</name>
<dbReference type="EMBL" id="PKMI01000061">
    <property type="protein sequence ID" value="RBA10372.1"/>
    <property type="molecule type" value="Genomic_DNA"/>
</dbReference>
<dbReference type="InterPro" id="IPR052374">
    <property type="entry name" value="SERAC1"/>
</dbReference>
<evidence type="ECO:0000256" key="5">
    <source>
        <dbReference type="ARBA" id="ARBA00023128"/>
    </source>
</evidence>
<evidence type="ECO:0000313" key="10">
    <source>
        <dbReference type="EMBL" id="RBA10372.1"/>
    </source>
</evidence>
<sequence>MRFWPCLQSPSSIGLLCLITWFHATSVVAGDVLTVPTIMQFEMMQDVEGLHILFDQAGVPCVDIVAVHGLDGHWAKSWRAENGMFWLKDLLPSTFPCARVYSFSHDSRTRKSDKPLKFDITDHARELIAELVEARLATNQALTQAYMTRVGHLERQKSIQLSTYGILYLGTPHQGSEGASIGEVVARVFSAVTHTNPTLLNQITPKSEWLLDLQSRYNSISQDFETIFFYETHKMQTPLGKMLIVPKASAVVFGAVNSEQVAMAADHGTIVKFSSENDACFLKVARSLKRLVRDAKQKVDWNWKRWEADKEYYRPSHKASGSMCDEREFKVGISFNMMRNPHFIGREKILRHIDQKFRLPPDDRRLNLIVLYGTGGVGKTQVATEYAHQFKSHYTSIFWIDGSSNNTAEACMFAALKEIKRHYQLNKLQSQPWFTLLGQDFQESPPAHLVRQLRQDFLTWLSSDGNCAWLMVIDNLDDVESFDFRNWLPSTLCGSVLITSRRPDLAQHWTAIEVDPMAAEEAMSLLRQTSGAAPTPKSQEWNSSYQLIQALGCLPLAIVQAGAHIFMDSGASAVSRYLDLFQRHPRELLASGAEYPWDSKKDSIFTTLEISYATLQQRNPVATRILSLCGVISRRWIQEELFRDPNTTDLEVHRAFQLLISYSIFSKDSGNFLFDGTTTYCIHPVVHMWTRVRMQVKEQRSLARQATAILREFHDGYQVFVWGGFGQRSPWVQKRIGLFANKHHLRQLFSLYKEWYPCQTSPRDKIRVPEAQPPALTQHLHRSGVLYSARLWAQRFRGWVNEFWVATIPQSLGYNLEEMRAWEDLYKMSGKISEEGPDLMAWALCHALKRLPPKHPRILSMVQVYARHLEDFYSEKRTEARSWYWWLFLARSEMFDQIHEDTATIYLGLARTTDSCDDALTFGGIGFGISRVSLGLDDISTRSAIRELADVVERCSSVAVLRNDLFPRFAQFWTTSEWARGLISLGQTQGLMNLGAWQASLLFYLVRIGDLEKARLFAPAEWSEFLMVVWRFFLMHSDFDDELKDRLAQELFSIANQLAEPAESVDSGTALDSLPFIFVLYLILVNPDRADDVVFSLIPSLAPPSPPNSDRPKDIKNAWLLMPLTLPDADDSPNAQWSHDDFVQGAIEKLSTDRPWIFNWFGYPGTILLKLELTWAHHLRNWVVYRCDYVGMRSVEDEEMTRGPDASSPGMSAFSPAV</sequence>
<organism evidence="10 11">
    <name type="scientific">Gibberella intermedia</name>
    <name type="common">Bulb rot disease fungus</name>
    <name type="synonym">Fusarium proliferatum</name>
    <dbReference type="NCBI Taxonomy" id="948311"/>
    <lineage>
        <taxon>Eukaryota</taxon>
        <taxon>Fungi</taxon>
        <taxon>Dikarya</taxon>
        <taxon>Ascomycota</taxon>
        <taxon>Pezizomycotina</taxon>
        <taxon>Sordariomycetes</taxon>
        <taxon>Hypocreomycetidae</taxon>
        <taxon>Hypocreales</taxon>
        <taxon>Nectriaceae</taxon>
        <taxon>Fusarium</taxon>
        <taxon>Fusarium fujikuroi species complex</taxon>
    </lineage>
</organism>
<feature type="region of interest" description="Disordered" evidence="7">
    <location>
        <begin position="1199"/>
        <end position="1218"/>
    </location>
</feature>
<dbReference type="AlphaFoldDB" id="A0A365MPL5"/>
<dbReference type="GO" id="GO:0043531">
    <property type="term" value="F:ADP binding"/>
    <property type="evidence" value="ECO:0007669"/>
    <property type="project" value="InterPro"/>
</dbReference>
<comment type="subcellular location">
    <subcellularLocation>
        <location evidence="2">Endoplasmic reticulum</location>
    </subcellularLocation>
    <subcellularLocation>
        <location evidence="3">Membrane</location>
    </subcellularLocation>
    <subcellularLocation>
        <location evidence="1">Mitochondrion</location>
    </subcellularLocation>
</comment>
<evidence type="ECO:0000256" key="8">
    <source>
        <dbReference type="SAM" id="SignalP"/>
    </source>
</evidence>
<keyword evidence="6" id="KW-0472">Membrane</keyword>
<dbReference type="Pfam" id="PF13191">
    <property type="entry name" value="AAA_16"/>
    <property type="match status" value="1"/>
</dbReference>
<keyword evidence="8" id="KW-0732">Signal</keyword>
<dbReference type="GO" id="GO:0005783">
    <property type="term" value="C:endoplasmic reticulum"/>
    <property type="evidence" value="ECO:0007669"/>
    <property type="project" value="UniProtKB-SubCell"/>
</dbReference>
<feature type="signal peptide" evidence="8">
    <location>
        <begin position="1"/>
        <end position="29"/>
    </location>
</feature>
<evidence type="ECO:0000256" key="7">
    <source>
        <dbReference type="SAM" id="MobiDB-lite"/>
    </source>
</evidence>
<dbReference type="GO" id="GO:0005739">
    <property type="term" value="C:mitochondrion"/>
    <property type="evidence" value="ECO:0007669"/>
    <property type="project" value="UniProtKB-SubCell"/>
</dbReference>
<comment type="caution">
    <text evidence="10">The sequence shown here is derived from an EMBL/GenBank/DDBJ whole genome shotgun (WGS) entry which is preliminary data.</text>
</comment>
<proteinExistence type="predicted"/>
<evidence type="ECO:0000256" key="3">
    <source>
        <dbReference type="ARBA" id="ARBA00004370"/>
    </source>
</evidence>
<keyword evidence="4" id="KW-0256">Endoplasmic reticulum</keyword>
<keyword evidence="5" id="KW-0496">Mitochondrion</keyword>
<protein>
    <submittedName>
        <fullName evidence="10">Pfs domain-containing protein</fullName>
    </submittedName>
</protein>
<dbReference type="GO" id="GO:0016020">
    <property type="term" value="C:membrane"/>
    <property type="evidence" value="ECO:0007669"/>
    <property type="project" value="UniProtKB-SubCell"/>
</dbReference>
<dbReference type="PANTHER" id="PTHR48182">
    <property type="entry name" value="PROTEIN SERAC1"/>
    <property type="match status" value="1"/>
</dbReference>
<reference evidence="10 11" key="1">
    <citation type="submission" date="2017-12" db="EMBL/GenBank/DDBJ databases">
        <title>Genome sequence of the mycotoxigenic crop pathogen Fusarium proliferatum, strain ITEM 2341 from Date Palm.</title>
        <authorList>
            <person name="Almiman B.F."/>
            <person name="Shittu T.A."/>
            <person name="Muthumeenakshi S."/>
            <person name="Baroncelli R."/>
            <person name="Sreenivasaprasada S."/>
        </authorList>
    </citation>
    <scope>NUCLEOTIDE SEQUENCE [LARGE SCALE GENOMIC DNA]</scope>
    <source>
        <strain evidence="10 11">ITEM 2341</strain>
    </source>
</reference>
<dbReference type="Gene3D" id="3.40.50.300">
    <property type="entry name" value="P-loop containing nucleotide triphosphate hydrolases"/>
    <property type="match status" value="1"/>
</dbReference>
<evidence type="ECO:0000256" key="4">
    <source>
        <dbReference type="ARBA" id="ARBA00022824"/>
    </source>
</evidence>
<evidence type="ECO:0000256" key="1">
    <source>
        <dbReference type="ARBA" id="ARBA00004173"/>
    </source>
</evidence>
<dbReference type="PANTHER" id="PTHR48182:SF2">
    <property type="entry name" value="PROTEIN SERAC1"/>
    <property type="match status" value="1"/>
</dbReference>
<accession>A0A365MPL5</accession>
<dbReference type="Proteomes" id="UP000251714">
    <property type="component" value="Unassembled WGS sequence"/>
</dbReference>
<dbReference type="InterPro" id="IPR027417">
    <property type="entry name" value="P-loop_NTPase"/>
</dbReference>
<evidence type="ECO:0000256" key="2">
    <source>
        <dbReference type="ARBA" id="ARBA00004240"/>
    </source>
</evidence>
<evidence type="ECO:0000259" key="9">
    <source>
        <dbReference type="Pfam" id="PF13191"/>
    </source>
</evidence>
<dbReference type="SUPFAM" id="SSF52540">
    <property type="entry name" value="P-loop containing nucleoside triphosphate hydrolases"/>
    <property type="match status" value="1"/>
</dbReference>
<feature type="domain" description="Orc1-like AAA ATPase" evidence="9">
    <location>
        <begin position="343"/>
        <end position="478"/>
    </location>
</feature>
<evidence type="ECO:0000313" key="11">
    <source>
        <dbReference type="Proteomes" id="UP000251714"/>
    </source>
</evidence>
<evidence type="ECO:0000256" key="6">
    <source>
        <dbReference type="ARBA" id="ARBA00023136"/>
    </source>
</evidence>
<feature type="chain" id="PRO_5016933123" evidence="8">
    <location>
        <begin position="30"/>
        <end position="1218"/>
    </location>
</feature>
<gene>
    <name evidence="10" type="ORF">FPRO05_04961</name>
</gene>
<dbReference type="InterPro" id="IPR041664">
    <property type="entry name" value="AAA_16"/>
</dbReference>